<keyword evidence="9" id="KW-1185">Reference proteome</keyword>
<dbReference type="AlphaFoldDB" id="A0A2U8FXY9"/>
<evidence type="ECO:0000256" key="3">
    <source>
        <dbReference type="ARBA" id="ARBA00022692"/>
    </source>
</evidence>
<proteinExistence type="inferred from homology"/>
<evidence type="ECO:0000256" key="5">
    <source>
        <dbReference type="ARBA" id="ARBA00023136"/>
    </source>
</evidence>
<feature type="domain" description="EamA" evidence="7">
    <location>
        <begin position="155"/>
        <end position="290"/>
    </location>
</feature>
<evidence type="ECO:0000259" key="7">
    <source>
        <dbReference type="Pfam" id="PF00892"/>
    </source>
</evidence>
<organism evidence="8 9">
    <name type="scientific">Aquabacterium olei</name>
    <dbReference type="NCBI Taxonomy" id="1296669"/>
    <lineage>
        <taxon>Bacteria</taxon>
        <taxon>Pseudomonadati</taxon>
        <taxon>Pseudomonadota</taxon>
        <taxon>Betaproteobacteria</taxon>
        <taxon>Burkholderiales</taxon>
        <taxon>Aquabacterium</taxon>
    </lineage>
</organism>
<dbReference type="Pfam" id="PF00892">
    <property type="entry name" value="EamA"/>
    <property type="match status" value="2"/>
</dbReference>
<evidence type="ECO:0000313" key="8">
    <source>
        <dbReference type="EMBL" id="AWI55638.1"/>
    </source>
</evidence>
<accession>A0A2U8FXY9</accession>
<keyword evidence="8" id="KW-0614">Plasmid</keyword>
<dbReference type="GO" id="GO:0016020">
    <property type="term" value="C:membrane"/>
    <property type="evidence" value="ECO:0007669"/>
    <property type="project" value="UniProtKB-SubCell"/>
</dbReference>
<name>A0A2U8FXY9_9BURK</name>
<feature type="transmembrane region" description="Helical" evidence="6">
    <location>
        <begin position="12"/>
        <end position="29"/>
    </location>
</feature>
<feature type="domain" description="EamA" evidence="7">
    <location>
        <begin position="12"/>
        <end position="139"/>
    </location>
</feature>
<keyword evidence="3 6" id="KW-0812">Transmembrane</keyword>
<dbReference type="SUPFAM" id="SSF103481">
    <property type="entry name" value="Multidrug resistance efflux transporter EmrE"/>
    <property type="match status" value="2"/>
</dbReference>
<reference evidence="8 9" key="1">
    <citation type="submission" date="2018-05" db="EMBL/GenBank/DDBJ databases">
        <title>complete genome sequence of Aquabacterium olei NBRC 110486.</title>
        <authorList>
            <person name="Tang B."/>
            <person name="Chang J."/>
            <person name="Zhang L."/>
            <person name="Yang H."/>
        </authorList>
    </citation>
    <scope>NUCLEOTIDE SEQUENCE [LARGE SCALE GENOMIC DNA]</scope>
    <source>
        <strain evidence="8 9">NBRC 110486</strain>
        <plasmid evidence="9">Plasmid ptb101</plasmid>
    </source>
</reference>
<dbReference type="Proteomes" id="UP000244892">
    <property type="component" value="Plasmid pTB101"/>
</dbReference>
<evidence type="ECO:0000313" key="9">
    <source>
        <dbReference type="Proteomes" id="UP000244892"/>
    </source>
</evidence>
<keyword evidence="5 6" id="KW-0472">Membrane</keyword>
<dbReference type="Gene3D" id="1.10.3730.20">
    <property type="match status" value="1"/>
</dbReference>
<dbReference type="InterPro" id="IPR000620">
    <property type="entry name" value="EamA_dom"/>
</dbReference>
<feature type="transmembrane region" description="Helical" evidence="6">
    <location>
        <begin position="188"/>
        <end position="205"/>
    </location>
</feature>
<keyword evidence="4 6" id="KW-1133">Transmembrane helix</keyword>
<dbReference type="InterPro" id="IPR050638">
    <property type="entry name" value="AA-Vitamin_Transporters"/>
</dbReference>
<comment type="similarity">
    <text evidence="2">Belongs to the EamA transporter family.</text>
</comment>
<feature type="transmembrane region" description="Helical" evidence="6">
    <location>
        <begin position="217"/>
        <end position="239"/>
    </location>
</feature>
<geneLocation type="plasmid" evidence="9">
    <name>ptb101</name>
</geneLocation>
<dbReference type="OrthoDB" id="184388at2"/>
<feature type="transmembrane region" description="Helical" evidence="6">
    <location>
        <begin position="248"/>
        <end position="267"/>
    </location>
</feature>
<feature type="transmembrane region" description="Helical" evidence="6">
    <location>
        <begin position="158"/>
        <end position="176"/>
    </location>
</feature>
<comment type="subcellular location">
    <subcellularLocation>
        <location evidence="1">Membrane</location>
        <topology evidence="1">Multi-pass membrane protein</topology>
    </subcellularLocation>
</comment>
<evidence type="ECO:0000256" key="6">
    <source>
        <dbReference type="SAM" id="Phobius"/>
    </source>
</evidence>
<feature type="transmembrane region" description="Helical" evidence="6">
    <location>
        <begin position="127"/>
        <end position="146"/>
    </location>
</feature>
<dbReference type="KEGG" id="aon:DEH84_18860"/>
<evidence type="ECO:0000256" key="2">
    <source>
        <dbReference type="ARBA" id="ARBA00007362"/>
    </source>
</evidence>
<dbReference type="EMBL" id="CP029211">
    <property type="protein sequence ID" value="AWI55638.1"/>
    <property type="molecule type" value="Genomic_DNA"/>
</dbReference>
<evidence type="ECO:0000256" key="1">
    <source>
        <dbReference type="ARBA" id="ARBA00004141"/>
    </source>
</evidence>
<dbReference type="InterPro" id="IPR037185">
    <property type="entry name" value="EmrE-like"/>
</dbReference>
<protein>
    <submittedName>
        <fullName evidence="8">EamA family transporter</fullName>
    </submittedName>
</protein>
<feature type="transmembrane region" description="Helical" evidence="6">
    <location>
        <begin position="98"/>
        <end position="115"/>
    </location>
</feature>
<dbReference type="PANTHER" id="PTHR32322">
    <property type="entry name" value="INNER MEMBRANE TRANSPORTER"/>
    <property type="match status" value="1"/>
</dbReference>
<feature type="transmembrane region" description="Helical" evidence="6">
    <location>
        <begin position="273"/>
        <end position="293"/>
    </location>
</feature>
<sequence length="299" mass="31398">MAARGTVDTRAASIMVVLCMIWGLQQIALKGAAPHIAPAMQIALRSAGAALLVAALMAARGERLTPGLWKPGLLVGLLFGMEYLLVSEGLRHTTAAHVTVFLYTSPIFAAIGLHIRVPSERLRALQWLGIAMAFAGIATAFLARSAPTTAHTSVTGDLLGLLAGAAWGLTTVSVRGSALTAAPATETLLYQLMGATVLLTAQAFFTGQTHIQWTPTAWASLGFQTLVVSFASFLAWFWLLRHYSASRLGVFSFLTPLFGVGFSVWLLNEPLEPAFVVGAAFVLAGIVLVSAGAGKGRAP</sequence>
<dbReference type="RefSeq" id="WP_109038747.1">
    <property type="nucleotide sequence ID" value="NZ_CP029211.1"/>
</dbReference>
<gene>
    <name evidence="8" type="ORF">DEH84_18860</name>
</gene>
<evidence type="ECO:0000256" key="4">
    <source>
        <dbReference type="ARBA" id="ARBA00022989"/>
    </source>
</evidence>
<feature type="transmembrane region" description="Helical" evidence="6">
    <location>
        <begin position="35"/>
        <end position="56"/>
    </location>
</feature>
<dbReference type="PANTHER" id="PTHR32322:SF2">
    <property type="entry name" value="EAMA DOMAIN-CONTAINING PROTEIN"/>
    <property type="match status" value="1"/>
</dbReference>
<feature type="transmembrane region" description="Helical" evidence="6">
    <location>
        <begin position="68"/>
        <end position="86"/>
    </location>
</feature>